<dbReference type="Proteomes" id="UP000523682">
    <property type="component" value="Unassembled WGS sequence"/>
</dbReference>
<gene>
    <name evidence="1" type="ORF">H0193_09630</name>
</gene>
<keyword evidence="2" id="KW-1185">Reference proteome</keyword>
<name>A0A7W2I4E0_9CORY</name>
<dbReference type="RefSeq" id="WP_181889733.1">
    <property type="nucleotide sequence ID" value="NZ_CP170998.1"/>
</dbReference>
<organism evidence="1 2">
    <name type="scientific">Corynebacterium haemomassiliense</name>
    <dbReference type="NCBI Taxonomy" id="2754726"/>
    <lineage>
        <taxon>Bacteria</taxon>
        <taxon>Bacillati</taxon>
        <taxon>Actinomycetota</taxon>
        <taxon>Actinomycetes</taxon>
        <taxon>Mycobacteriales</taxon>
        <taxon>Corynebacteriaceae</taxon>
        <taxon>Corynebacterium</taxon>
    </lineage>
</organism>
<accession>A0A7W2I4E0</accession>
<comment type="caution">
    <text evidence="1">The sequence shown here is derived from an EMBL/GenBank/DDBJ whole genome shotgun (WGS) entry which is preliminary data.</text>
</comment>
<dbReference type="AlphaFoldDB" id="A0A7W2I4E0"/>
<protein>
    <submittedName>
        <fullName evidence="1">Uncharacterized protein</fullName>
    </submittedName>
</protein>
<dbReference type="EMBL" id="JACDTZ010000002">
    <property type="protein sequence ID" value="MBA5245059.1"/>
    <property type="molecule type" value="Genomic_DNA"/>
</dbReference>
<reference evidence="1 2" key="1">
    <citation type="submission" date="2020-07" db="EMBL/GenBank/DDBJ databases">
        <title>Draft genome and description of Corynebacterium haemomassiliense strain Marseile-Q3615 sp. nov.</title>
        <authorList>
            <person name="Boxberger M."/>
            <person name="La Scola B."/>
        </authorList>
    </citation>
    <scope>NUCLEOTIDE SEQUENCE [LARGE SCALE GENOMIC DNA]</scope>
    <source>
        <strain evidence="1 2">Marseille-Q3615</strain>
    </source>
</reference>
<proteinExistence type="predicted"/>
<evidence type="ECO:0000313" key="2">
    <source>
        <dbReference type="Proteomes" id="UP000523682"/>
    </source>
</evidence>
<evidence type="ECO:0000313" key="1">
    <source>
        <dbReference type="EMBL" id="MBA5245059.1"/>
    </source>
</evidence>
<sequence length="152" mass="17226">MTTYSGMRQPQASSKLRKVCSIEVRARKKPVPVVRFEYESHARNKPASHFQFHADSVPLGLLLARAGKYEIAAQQQDIHFPMGGSQFRLHLTDVIELLVREFGAATEDGWYESLSAHRNRYYDAEVDRVIQDNLPRAVLLLADAGYKVNAPQ</sequence>